<protein>
    <recommendedName>
        <fullName evidence="12">Cardiolipin synthase</fullName>
        <ecNumber evidence="12">2.7.8.-</ecNumber>
    </recommendedName>
</protein>
<comment type="caution">
    <text evidence="15">The sequence shown here is derived from an EMBL/GenBank/DDBJ whole genome shotgun (WGS) entry which is preliminary data.</text>
</comment>
<evidence type="ECO:0000259" key="14">
    <source>
        <dbReference type="PROSITE" id="PS50035"/>
    </source>
</evidence>
<proteinExistence type="predicted"/>
<keyword evidence="7 13" id="KW-1133">Transmembrane helix</keyword>
<feature type="domain" description="PLD phosphodiesterase" evidence="14">
    <location>
        <begin position="406"/>
        <end position="433"/>
    </location>
</feature>
<evidence type="ECO:0000256" key="10">
    <source>
        <dbReference type="ARBA" id="ARBA00023209"/>
    </source>
</evidence>
<dbReference type="SMART" id="SM00155">
    <property type="entry name" value="PLDc"/>
    <property type="match status" value="2"/>
</dbReference>
<keyword evidence="11" id="KW-1208">Phospholipid metabolism</keyword>
<feature type="transmembrane region" description="Helical" evidence="13">
    <location>
        <begin position="12"/>
        <end position="34"/>
    </location>
</feature>
<dbReference type="InterPro" id="IPR022924">
    <property type="entry name" value="Cardiolipin_synthase"/>
</dbReference>
<feature type="transmembrane region" description="Helical" evidence="13">
    <location>
        <begin position="46"/>
        <end position="67"/>
    </location>
</feature>
<evidence type="ECO:0000256" key="12">
    <source>
        <dbReference type="NCBIfam" id="TIGR04265"/>
    </source>
</evidence>
<evidence type="ECO:0000256" key="13">
    <source>
        <dbReference type="SAM" id="Phobius"/>
    </source>
</evidence>
<comment type="subcellular location">
    <subcellularLocation>
        <location evidence="1">Cell membrane</location>
        <topology evidence="1">Multi-pass membrane protein</topology>
    </subcellularLocation>
</comment>
<dbReference type="EMBL" id="BAABCJ010000002">
    <property type="protein sequence ID" value="GAA3703753.1"/>
    <property type="molecule type" value="Genomic_DNA"/>
</dbReference>
<dbReference type="SUPFAM" id="SSF56024">
    <property type="entry name" value="Phospholipase D/nuclease"/>
    <property type="match status" value="2"/>
</dbReference>
<evidence type="ECO:0000256" key="5">
    <source>
        <dbReference type="ARBA" id="ARBA00022692"/>
    </source>
</evidence>
<dbReference type="EC" id="2.7.8.-" evidence="12"/>
<feature type="domain" description="PLD phosphodiesterase" evidence="14">
    <location>
        <begin position="225"/>
        <end position="252"/>
    </location>
</feature>
<dbReference type="NCBIfam" id="TIGR04265">
    <property type="entry name" value="bac_cardiolipin"/>
    <property type="match status" value="1"/>
</dbReference>
<evidence type="ECO:0000313" key="16">
    <source>
        <dbReference type="Proteomes" id="UP001501536"/>
    </source>
</evidence>
<name>A0ABP7DCB8_9MICC</name>
<keyword evidence="3" id="KW-0444">Lipid biosynthesis</keyword>
<evidence type="ECO:0000256" key="4">
    <source>
        <dbReference type="ARBA" id="ARBA00022679"/>
    </source>
</evidence>
<keyword evidence="2" id="KW-1003">Cell membrane</keyword>
<dbReference type="PANTHER" id="PTHR21248:SF22">
    <property type="entry name" value="PHOSPHOLIPASE D"/>
    <property type="match status" value="1"/>
</dbReference>
<keyword evidence="10" id="KW-0594">Phospholipid biosynthesis</keyword>
<dbReference type="Proteomes" id="UP001501536">
    <property type="component" value="Unassembled WGS sequence"/>
</dbReference>
<evidence type="ECO:0000256" key="6">
    <source>
        <dbReference type="ARBA" id="ARBA00022737"/>
    </source>
</evidence>
<dbReference type="CDD" id="cd09158">
    <property type="entry name" value="PLDc_EcCLS_like_2"/>
    <property type="match status" value="1"/>
</dbReference>
<keyword evidence="9 13" id="KW-0472">Membrane</keyword>
<evidence type="ECO:0000256" key="2">
    <source>
        <dbReference type="ARBA" id="ARBA00022475"/>
    </source>
</evidence>
<evidence type="ECO:0000256" key="3">
    <source>
        <dbReference type="ARBA" id="ARBA00022516"/>
    </source>
</evidence>
<evidence type="ECO:0000313" key="15">
    <source>
        <dbReference type="EMBL" id="GAA3703753.1"/>
    </source>
</evidence>
<evidence type="ECO:0000256" key="1">
    <source>
        <dbReference type="ARBA" id="ARBA00004651"/>
    </source>
</evidence>
<sequence>MVDAVSLLNDIPVWLLALAWAFDVVVRVLMLGIVPGNRRPTTAMAWLLAIFFIPALGLALFLLFGNFKLSDRRTQKQVQVNRRVLESTQHLESEDVTGDAPEWIESVVFLNRQLGAFPMHSGNRFDFITDYKRSILAMTGEIERAEKYVHVQFYIIGDDSEYVSPFLEALERAVDRGVNVRVLFDHLGTLRVDGYQKLKKRLTDAGIEWRAMLPISVRKWRWRRPDLRNHRKLVIVDGEVAFTGSQNLIEPGYKREAAHRIGRAWTDIMARAEGPIVTGLDIVFATDWYQETDDDLLADVVSGGLQPSRGDMRAQIVPSGPGFESENNLRLFNALVYGALERLTITSPYFVPDDSLLYAITTAAQRGVRVELFVSERGDQFLVHHAQQSYYSQLLRAGVRIFRYGQPAVLHTKCFTVDDTVAVFGSSNMDMRSFSLNREVSVMLLGAEAVEEVNRVQDEYRLESKELTLEEWNARKPAARWLDNVCRLTATLQ</sequence>
<dbReference type="Pfam" id="PF13396">
    <property type="entry name" value="PLDc_N"/>
    <property type="match status" value="1"/>
</dbReference>
<keyword evidence="16" id="KW-1185">Reference proteome</keyword>
<dbReference type="InterPro" id="IPR001736">
    <property type="entry name" value="PLipase_D/transphosphatidylase"/>
</dbReference>
<dbReference type="Gene3D" id="3.30.870.10">
    <property type="entry name" value="Endonuclease Chain A"/>
    <property type="match status" value="2"/>
</dbReference>
<keyword evidence="4" id="KW-0808">Transferase</keyword>
<organism evidence="15 16">
    <name type="scientific">Zhihengliuella alba</name>
    <dbReference type="NCBI Taxonomy" id="547018"/>
    <lineage>
        <taxon>Bacteria</taxon>
        <taxon>Bacillati</taxon>
        <taxon>Actinomycetota</taxon>
        <taxon>Actinomycetes</taxon>
        <taxon>Micrococcales</taxon>
        <taxon>Micrococcaceae</taxon>
        <taxon>Zhihengliuella</taxon>
    </lineage>
</organism>
<keyword evidence="6" id="KW-0677">Repeat</keyword>
<evidence type="ECO:0000256" key="8">
    <source>
        <dbReference type="ARBA" id="ARBA00023098"/>
    </source>
</evidence>
<dbReference type="PROSITE" id="PS50035">
    <property type="entry name" value="PLD"/>
    <property type="match status" value="2"/>
</dbReference>
<reference evidence="16" key="1">
    <citation type="journal article" date="2019" name="Int. J. Syst. Evol. Microbiol.">
        <title>The Global Catalogue of Microorganisms (GCM) 10K type strain sequencing project: providing services to taxonomists for standard genome sequencing and annotation.</title>
        <authorList>
            <consortium name="The Broad Institute Genomics Platform"/>
            <consortium name="The Broad Institute Genome Sequencing Center for Infectious Disease"/>
            <person name="Wu L."/>
            <person name="Ma J."/>
        </authorList>
    </citation>
    <scope>NUCLEOTIDE SEQUENCE [LARGE SCALE GENOMIC DNA]</scope>
    <source>
        <strain evidence="16">JCM 16961</strain>
    </source>
</reference>
<dbReference type="InterPro" id="IPR027379">
    <property type="entry name" value="CLS_N"/>
</dbReference>
<evidence type="ECO:0000256" key="7">
    <source>
        <dbReference type="ARBA" id="ARBA00022989"/>
    </source>
</evidence>
<accession>A0ABP7DCB8</accession>
<evidence type="ECO:0000256" key="9">
    <source>
        <dbReference type="ARBA" id="ARBA00023136"/>
    </source>
</evidence>
<dbReference type="PANTHER" id="PTHR21248">
    <property type="entry name" value="CARDIOLIPIN SYNTHASE"/>
    <property type="match status" value="1"/>
</dbReference>
<keyword evidence="8" id="KW-0443">Lipid metabolism</keyword>
<keyword evidence="5 13" id="KW-0812">Transmembrane</keyword>
<dbReference type="InterPro" id="IPR025202">
    <property type="entry name" value="PLD-like_dom"/>
</dbReference>
<gene>
    <name evidence="15" type="primary">cls</name>
    <name evidence="15" type="ORF">GCM10022377_16840</name>
</gene>
<dbReference type="Pfam" id="PF13091">
    <property type="entry name" value="PLDc_2"/>
    <property type="match status" value="2"/>
</dbReference>
<evidence type="ECO:0000256" key="11">
    <source>
        <dbReference type="ARBA" id="ARBA00023264"/>
    </source>
</evidence>
<dbReference type="RefSeq" id="WP_344882830.1">
    <property type="nucleotide sequence ID" value="NZ_BAABCJ010000002.1"/>
</dbReference>